<sequence length="115" mass="12618">MKHHSVSDREAIPPDHASPGVTVISHVGVEVPQQNNGVPRRGTMQHPRKGCQKGQVFRTTARPVGRNSQRPVPTRRCRDATLSSTGVFPNMRRLSLGATSKPTQARRLSPQPTPE</sequence>
<dbReference type="Proteomes" id="UP001469553">
    <property type="component" value="Unassembled WGS sequence"/>
</dbReference>
<name>A0ABV0YDW8_9TELE</name>
<feature type="compositionally biased region" description="Basic and acidic residues" evidence="1">
    <location>
        <begin position="1"/>
        <end position="13"/>
    </location>
</feature>
<comment type="caution">
    <text evidence="2">The sequence shown here is derived from an EMBL/GenBank/DDBJ whole genome shotgun (WGS) entry which is preliminary data.</text>
</comment>
<accession>A0ABV0YDW8</accession>
<keyword evidence="3" id="KW-1185">Reference proteome</keyword>
<dbReference type="EMBL" id="JAHRIP010029494">
    <property type="protein sequence ID" value="MEQ2291859.1"/>
    <property type="molecule type" value="Genomic_DNA"/>
</dbReference>
<evidence type="ECO:0000256" key="1">
    <source>
        <dbReference type="SAM" id="MobiDB-lite"/>
    </source>
</evidence>
<protein>
    <submittedName>
        <fullName evidence="2">Uncharacterized protein</fullName>
    </submittedName>
</protein>
<organism evidence="2 3">
    <name type="scientific">Ameca splendens</name>
    <dbReference type="NCBI Taxonomy" id="208324"/>
    <lineage>
        <taxon>Eukaryota</taxon>
        <taxon>Metazoa</taxon>
        <taxon>Chordata</taxon>
        <taxon>Craniata</taxon>
        <taxon>Vertebrata</taxon>
        <taxon>Euteleostomi</taxon>
        <taxon>Actinopterygii</taxon>
        <taxon>Neopterygii</taxon>
        <taxon>Teleostei</taxon>
        <taxon>Neoteleostei</taxon>
        <taxon>Acanthomorphata</taxon>
        <taxon>Ovalentaria</taxon>
        <taxon>Atherinomorphae</taxon>
        <taxon>Cyprinodontiformes</taxon>
        <taxon>Goodeidae</taxon>
        <taxon>Ameca</taxon>
    </lineage>
</organism>
<reference evidence="2 3" key="1">
    <citation type="submission" date="2021-06" db="EMBL/GenBank/DDBJ databases">
        <authorList>
            <person name="Palmer J.M."/>
        </authorList>
    </citation>
    <scope>NUCLEOTIDE SEQUENCE [LARGE SCALE GENOMIC DNA]</scope>
    <source>
        <strain evidence="2 3">AS_MEX2019</strain>
        <tissue evidence="2">Muscle</tissue>
    </source>
</reference>
<feature type="region of interest" description="Disordered" evidence="1">
    <location>
        <begin position="1"/>
        <end position="115"/>
    </location>
</feature>
<evidence type="ECO:0000313" key="3">
    <source>
        <dbReference type="Proteomes" id="UP001469553"/>
    </source>
</evidence>
<gene>
    <name evidence="2" type="ORF">AMECASPLE_017190</name>
</gene>
<proteinExistence type="predicted"/>
<evidence type="ECO:0000313" key="2">
    <source>
        <dbReference type="EMBL" id="MEQ2291859.1"/>
    </source>
</evidence>